<dbReference type="AlphaFoldDB" id="A0A6J5YCL2"/>
<keyword evidence="1" id="KW-1133">Transmembrane helix</keyword>
<organism evidence="2">
    <name type="scientific">freshwater metagenome</name>
    <dbReference type="NCBI Taxonomy" id="449393"/>
    <lineage>
        <taxon>unclassified sequences</taxon>
        <taxon>metagenomes</taxon>
        <taxon>ecological metagenomes</taxon>
    </lineage>
</organism>
<feature type="transmembrane region" description="Helical" evidence="1">
    <location>
        <begin position="86"/>
        <end position="105"/>
    </location>
</feature>
<sequence length="264" mass="29277">MEQGRAGIRPPVSEAHHDRELHERLERIEQLLDPEKLVRAAERDIVEPAWKRITKGEPRWSVTLAVIVAIVLQYVLPATLTPRPRWLLPLLELAVLVALFVANPGRIDRLSRSIRTATIVLIVLASIANASSAARLVWTIIDGRDGQDATALLGTAAAIWLTNVIVFSLWYWELDRGGPAARAHGVHDRPDFVFAQMLAPEVAGADWEPTYTDYLYLSFTNATAFSPTDTMPFVTWAKLTMMLQSSVSLVTLVVVISRAVGLLN</sequence>
<evidence type="ECO:0000313" key="2">
    <source>
        <dbReference type="EMBL" id="CAB4323890.1"/>
    </source>
</evidence>
<feature type="transmembrane region" description="Helical" evidence="1">
    <location>
        <begin position="117"/>
        <end position="138"/>
    </location>
</feature>
<feature type="transmembrane region" description="Helical" evidence="1">
    <location>
        <begin position="60"/>
        <end position="80"/>
    </location>
</feature>
<gene>
    <name evidence="2" type="ORF">UFOPK1392_01652</name>
</gene>
<reference evidence="2" key="1">
    <citation type="submission" date="2020-05" db="EMBL/GenBank/DDBJ databases">
        <authorList>
            <person name="Chiriac C."/>
            <person name="Salcher M."/>
            <person name="Ghai R."/>
            <person name="Kavagutti S V."/>
        </authorList>
    </citation>
    <scope>NUCLEOTIDE SEQUENCE</scope>
</reference>
<proteinExistence type="predicted"/>
<accession>A0A6J5YCL2</accession>
<dbReference type="EMBL" id="CAEMXZ010000082">
    <property type="protein sequence ID" value="CAB4323890.1"/>
    <property type="molecule type" value="Genomic_DNA"/>
</dbReference>
<keyword evidence="1" id="KW-0812">Transmembrane</keyword>
<keyword evidence="1" id="KW-0472">Membrane</keyword>
<feature type="transmembrane region" description="Helical" evidence="1">
    <location>
        <begin position="150"/>
        <end position="172"/>
    </location>
</feature>
<evidence type="ECO:0000256" key="1">
    <source>
        <dbReference type="SAM" id="Phobius"/>
    </source>
</evidence>
<protein>
    <submittedName>
        <fullName evidence="2">Unannotated protein</fullName>
    </submittedName>
</protein>
<name>A0A6J5YCL2_9ZZZZ</name>